<dbReference type="InterPro" id="IPR027417">
    <property type="entry name" value="P-loop_NTPase"/>
</dbReference>
<feature type="domain" description="Sigma-54 factor interaction" evidence="8">
    <location>
        <begin position="339"/>
        <end position="569"/>
    </location>
</feature>
<dbReference type="GO" id="GO:0000160">
    <property type="term" value="P:phosphorelay signal transduction system"/>
    <property type="evidence" value="ECO:0007669"/>
    <property type="project" value="UniProtKB-KW"/>
</dbReference>
<dbReference type="SMART" id="SM00091">
    <property type="entry name" value="PAS"/>
    <property type="match status" value="1"/>
</dbReference>
<dbReference type="InterPro" id="IPR002197">
    <property type="entry name" value="HTH_Fis"/>
</dbReference>
<keyword evidence="6" id="KW-0010">Activator</keyword>
<dbReference type="Proteomes" id="UP000533306">
    <property type="component" value="Unassembled WGS sequence"/>
</dbReference>
<dbReference type="FunFam" id="3.40.50.300:FF:000006">
    <property type="entry name" value="DNA-binding transcriptional regulator NtrC"/>
    <property type="match status" value="1"/>
</dbReference>
<evidence type="ECO:0000256" key="4">
    <source>
        <dbReference type="ARBA" id="ARBA00023015"/>
    </source>
</evidence>
<dbReference type="Gene3D" id="3.40.50.300">
    <property type="entry name" value="P-loop containing nucleotide triphosphate hydrolases"/>
    <property type="match status" value="1"/>
</dbReference>
<keyword evidence="10" id="KW-1185">Reference proteome</keyword>
<evidence type="ECO:0000313" key="9">
    <source>
        <dbReference type="EMBL" id="MBB6011942.1"/>
    </source>
</evidence>
<sequence length="657" mass="71471">MPEILELQARFLSGELTELPDGCVSREIGRSWKRLRSKNISQSRGFSRPADNAAPAMSEALVQSIRKIGPQLRSLAGNPDECICVLIDAAGTLAAFDGGEVITRRLAGSGWRSAMSFLEDHAGSNALDLCLRDRAPARTGTSDHTVEALHDIVIFAHPLLAQNGEPLGGLGLLMQADGNPGDARSVIAISAMMLELMLQVDISNTNLERLFAEQKAIANAMKDGTMVVNRAGVIEYMNLPACRILKVDPEQSIGRRLADVLGFEPVIAPIFESGIGYSDEEVRIRNEFANLHLVDTAVPIKDGAGRVLSVVNTFREFGSVARVTQKFGGNQAHYSFDSIIGRSPALLHAVATARKAAVGSSNVLINGESGTGKELFAQGIHLASARSGGPFVAVNCAALPRDLIEAELFGYMPGSFTGAHKSGRPGKFEIASGGTIFLDEISEMPMDVQAKLLRVLQEREVTRLGASDPLPVDVRVVAALNQNIRDLVAARLFREDLFYRLNVIEITVPALRDREGDIRLLLQHYLHHYAHLLKKPAKGFAERVLDRLEAYSWPGNVRELQNVVERMVNFSDDALIDSDVELAGEERGHGSAPAGNPARSDPVLTLAELEHDAVRNALALARYNVTRAAELLGTTKPRLYRMIKRHGIRLERTGSQF</sequence>
<dbReference type="Gene3D" id="3.30.450.40">
    <property type="match status" value="1"/>
</dbReference>
<dbReference type="SUPFAM" id="SSF55785">
    <property type="entry name" value="PYP-like sensor domain (PAS domain)"/>
    <property type="match status" value="1"/>
</dbReference>
<dbReference type="InterPro" id="IPR035965">
    <property type="entry name" value="PAS-like_dom_sf"/>
</dbReference>
<dbReference type="Pfam" id="PF25601">
    <property type="entry name" value="AAA_lid_14"/>
    <property type="match status" value="1"/>
</dbReference>
<evidence type="ECO:0000256" key="3">
    <source>
        <dbReference type="ARBA" id="ARBA00023012"/>
    </source>
</evidence>
<dbReference type="InterPro" id="IPR025662">
    <property type="entry name" value="Sigma_54_int_dom_ATP-bd_1"/>
</dbReference>
<dbReference type="PROSITE" id="PS00675">
    <property type="entry name" value="SIGMA54_INTERACT_1"/>
    <property type="match status" value="1"/>
</dbReference>
<dbReference type="Pfam" id="PF00158">
    <property type="entry name" value="Sigma54_activat"/>
    <property type="match status" value="1"/>
</dbReference>
<dbReference type="Gene3D" id="3.30.450.20">
    <property type="entry name" value="PAS domain"/>
    <property type="match status" value="1"/>
</dbReference>
<dbReference type="GO" id="GO:0005524">
    <property type="term" value="F:ATP binding"/>
    <property type="evidence" value="ECO:0007669"/>
    <property type="project" value="UniProtKB-KW"/>
</dbReference>
<dbReference type="InterPro" id="IPR009057">
    <property type="entry name" value="Homeodomain-like_sf"/>
</dbReference>
<dbReference type="InterPro" id="IPR025943">
    <property type="entry name" value="Sigma_54_int_dom_ATP-bd_2"/>
</dbReference>
<proteinExistence type="predicted"/>
<keyword evidence="2" id="KW-0067">ATP-binding</keyword>
<dbReference type="InterPro" id="IPR025944">
    <property type="entry name" value="Sigma_54_int_dom_CS"/>
</dbReference>
<evidence type="ECO:0000313" key="10">
    <source>
        <dbReference type="Proteomes" id="UP000533306"/>
    </source>
</evidence>
<dbReference type="Pfam" id="PF02954">
    <property type="entry name" value="HTH_8"/>
    <property type="match status" value="1"/>
</dbReference>
<keyword evidence="4" id="KW-0805">Transcription regulation</keyword>
<keyword evidence="5" id="KW-0238">DNA-binding</keyword>
<evidence type="ECO:0000256" key="7">
    <source>
        <dbReference type="ARBA" id="ARBA00023163"/>
    </source>
</evidence>
<evidence type="ECO:0000256" key="1">
    <source>
        <dbReference type="ARBA" id="ARBA00022741"/>
    </source>
</evidence>
<comment type="caution">
    <text evidence="9">The sequence shown here is derived from an EMBL/GenBank/DDBJ whole genome shotgun (WGS) entry which is preliminary data.</text>
</comment>
<keyword evidence="1" id="KW-0547">Nucleotide-binding</keyword>
<evidence type="ECO:0000259" key="8">
    <source>
        <dbReference type="PROSITE" id="PS50045"/>
    </source>
</evidence>
<dbReference type="Pfam" id="PF00989">
    <property type="entry name" value="PAS"/>
    <property type="match status" value="1"/>
</dbReference>
<dbReference type="SUPFAM" id="SSF52540">
    <property type="entry name" value="P-loop containing nucleoside triphosphate hydrolases"/>
    <property type="match status" value="1"/>
</dbReference>
<dbReference type="GO" id="GO:0043565">
    <property type="term" value="F:sequence-specific DNA binding"/>
    <property type="evidence" value="ECO:0007669"/>
    <property type="project" value="InterPro"/>
</dbReference>
<dbReference type="PANTHER" id="PTHR32071">
    <property type="entry name" value="TRANSCRIPTIONAL REGULATORY PROTEIN"/>
    <property type="match status" value="1"/>
</dbReference>
<dbReference type="Gene3D" id="1.10.8.60">
    <property type="match status" value="1"/>
</dbReference>
<gene>
    <name evidence="9" type="ORF">HNR59_001287</name>
</gene>
<dbReference type="InterPro" id="IPR000014">
    <property type="entry name" value="PAS"/>
</dbReference>
<dbReference type="CDD" id="cd00130">
    <property type="entry name" value="PAS"/>
    <property type="match status" value="1"/>
</dbReference>
<dbReference type="Gene3D" id="1.10.10.60">
    <property type="entry name" value="Homeodomain-like"/>
    <property type="match status" value="1"/>
</dbReference>
<dbReference type="InterPro" id="IPR058031">
    <property type="entry name" value="AAA_lid_NorR"/>
</dbReference>
<accession>A0A7W9VVD9</accession>
<dbReference type="RefSeq" id="WP_183827537.1">
    <property type="nucleotide sequence ID" value="NZ_JACHEU010000001.1"/>
</dbReference>
<keyword evidence="7" id="KW-0804">Transcription</keyword>
<protein>
    <submittedName>
        <fullName evidence="9">Excisionase family DNA binding protein</fullName>
    </submittedName>
</protein>
<dbReference type="PROSITE" id="PS00676">
    <property type="entry name" value="SIGMA54_INTERACT_2"/>
    <property type="match status" value="1"/>
</dbReference>
<keyword evidence="3" id="KW-0902">Two-component regulatory system</keyword>
<dbReference type="SMART" id="SM00382">
    <property type="entry name" value="AAA"/>
    <property type="match status" value="1"/>
</dbReference>
<dbReference type="PROSITE" id="PS50045">
    <property type="entry name" value="SIGMA54_INTERACT_4"/>
    <property type="match status" value="1"/>
</dbReference>
<dbReference type="InterPro" id="IPR003593">
    <property type="entry name" value="AAA+_ATPase"/>
</dbReference>
<dbReference type="AlphaFoldDB" id="A0A7W9VVD9"/>
<evidence type="ECO:0000256" key="6">
    <source>
        <dbReference type="ARBA" id="ARBA00023159"/>
    </source>
</evidence>
<dbReference type="InterPro" id="IPR002078">
    <property type="entry name" value="Sigma_54_int"/>
</dbReference>
<dbReference type="GO" id="GO:0006355">
    <property type="term" value="P:regulation of DNA-templated transcription"/>
    <property type="evidence" value="ECO:0007669"/>
    <property type="project" value="InterPro"/>
</dbReference>
<dbReference type="PRINTS" id="PR01590">
    <property type="entry name" value="HTHFIS"/>
</dbReference>
<dbReference type="EMBL" id="JACHEU010000001">
    <property type="protein sequence ID" value="MBB6011942.1"/>
    <property type="molecule type" value="Genomic_DNA"/>
</dbReference>
<dbReference type="CDD" id="cd00009">
    <property type="entry name" value="AAA"/>
    <property type="match status" value="1"/>
</dbReference>
<reference evidence="9 10" key="1">
    <citation type="submission" date="2020-08" db="EMBL/GenBank/DDBJ databases">
        <title>Genomic Encyclopedia of Type Strains, Phase IV (KMG-IV): sequencing the most valuable type-strain genomes for metagenomic binning, comparative biology and taxonomic classification.</title>
        <authorList>
            <person name="Goeker M."/>
        </authorList>
    </citation>
    <scope>NUCLEOTIDE SEQUENCE [LARGE SCALE GENOMIC DNA]</scope>
    <source>
        <strain evidence="9 10">DSM 11099</strain>
    </source>
</reference>
<dbReference type="PROSITE" id="PS00688">
    <property type="entry name" value="SIGMA54_INTERACT_3"/>
    <property type="match status" value="1"/>
</dbReference>
<dbReference type="InterPro" id="IPR013767">
    <property type="entry name" value="PAS_fold"/>
</dbReference>
<dbReference type="InterPro" id="IPR029016">
    <property type="entry name" value="GAF-like_dom_sf"/>
</dbReference>
<evidence type="ECO:0000256" key="2">
    <source>
        <dbReference type="ARBA" id="ARBA00022840"/>
    </source>
</evidence>
<name>A0A7W9VVD9_9HYPH</name>
<organism evidence="9 10">
    <name type="scientific">Aquamicrobium lusatiense</name>
    <dbReference type="NCBI Taxonomy" id="89772"/>
    <lineage>
        <taxon>Bacteria</taxon>
        <taxon>Pseudomonadati</taxon>
        <taxon>Pseudomonadota</taxon>
        <taxon>Alphaproteobacteria</taxon>
        <taxon>Hyphomicrobiales</taxon>
        <taxon>Phyllobacteriaceae</taxon>
        <taxon>Aquamicrobium</taxon>
    </lineage>
</organism>
<evidence type="ECO:0000256" key="5">
    <source>
        <dbReference type="ARBA" id="ARBA00023125"/>
    </source>
</evidence>
<dbReference type="SUPFAM" id="SSF46689">
    <property type="entry name" value="Homeodomain-like"/>
    <property type="match status" value="1"/>
</dbReference>